<dbReference type="SUPFAM" id="SSF49373">
    <property type="entry name" value="Invasin/intimin cell-adhesion fragments"/>
    <property type="match status" value="1"/>
</dbReference>
<gene>
    <name evidence="7" type="ORF">LKE05_06785</name>
</gene>
<proteinExistence type="predicted"/>
<keyword evidence="1 5" id="KW-0732">Signal</keyword>
<dbReference type="EMBL" id="JAJEQM010000007">
    <property type="protein sequence ID" value="MCC2210494.1"/>
    <property type="molecule type" value="Genomic_DNA"/>
</dbReference>
<feature type="compositionally biased region" description="Low complexity" evidence="4">
    <location>
        <begin position="2328"/>
        <end position="2340"/>
    </location>
</feature>
<sequence length="2617" mass="288359">MKKLLSLLLSLSMLTSMAVMPAKAEETVMPLNASRIDSEKLPSGNLIYLGTASANVKEEDAVYSFPIYREGDLSEEASVTIHSLDLTAIYGEDYVILDDNAEKTGDGVSILERYATAEADTDETSDNISEENTDIENYSEFDSEMAQQFADEVVPDAMAGIEYSSGTTVTFAPGENEKTVKFKILDDKKSEGTEGFSLLLVNPDNAELYEVTSLSVNIEDDEPKEKSVVSFSRNSYTSKDGNATVTIKRKNAEYSLCDFTLLSSSITAVAGENYEEQIKTVTFIPYETEKTIEIPVSGEGEFKLLMSDMTGCESGKYAETVVKIKNNADDESDISLMGNENQTNDITINGLKYNVKYTMPSDNTKDPAEGKIYATGDGTHNYDIPPEVGTYYFATEVNRDGLFYYDGYWGDKPWGCGHWDNKYEIDTRERNMGSSHYGKLEYYHTSMWDKGGVWTHSKTVPSVYYQYMTPDMESTSNAFGGQLARFKIANNDSIVINESKSGKFGRTLDAMPATLLNNNQPLNGNISMEIHSADEDKSKTPKSYVRFYGVAAMYKKVNVELNQPPTQEYCIGNEKINALPMQVELNSGAQIAGSKTRDFWTNPNEDDCNIVFTINDTDINGHKGKYGYISGYKITIDPGTTDDKITVNYPEEFISYLNSKKGTKLSDEVNFTSDNVNNELKKTEKQNLYYIPYDKYFISWIESVQKNVAHDTYGYHQNLKITPKVSYADVTVEVLPSAGEGNGSFISSELAAGKTVTRHAGDTLDLSATTPDDGYHVVGYQVSTNNTSFNTITDTTKLFLEPNTSYRIRPLIAKNSNKIEIKFENGAEKYLTVQGLISENDLNSSSDEQLKKELSGKYVINANPSESNLSDKITPITGKIYTLNFASVEDKEYIYRPVIKQGNDTFTTNSYHIVAQAQTTDNVVTVNYKKVKKSDLKSFNISGTVVSKNASIRDNGLEPESLPLVGYSVSAGKGSQSLNSANSSYMPDSATGTTSDTGTYILTNVLGDTNDLITMYISNGVTTGYVAKVKLTDALGQADGAYTVNAGNTNITYPYGAPKVASIMYTYDKNTADLNQNQIRILDDNLTVTAVIDSYGRSVSEAVFTVRTSTGQTTEYKGYPREDGSSIIECTIPKMTENLHSGDSLSVRLVDSKKLSSGNTEIEIVYPDVATGLSFYTEFALTTPQTFDADKSGTIDIPLVGSAIGKCQSGLITFGKTNWPDNTGYTIQANIDTILNSMGKKTVYEKKESYDKFRGAVQENQNHRSNAMKIMAATFNGVAPSRDDYEDDAEYQEAYANYTQLLKDTKAPFAGFNNQRYSVEVAVILAFDFVKTPDNDYMFACGSVSIGGAYTFNKTMYTTIYGVPVFLNIIAGIQVDLVTNYATDNGKNAISADEFNNYQGNIANRLSSTDVTLSVVLSGKLQVGVGFCDVLSARGYVATTFQFNLSFANGQPGTLITAAGGVGFDLLLFSVNVDIAKYTQGWGTLENAAEGDFFNGLITTNDDDIKLTPYSNGTSDLSTFGKNDDIQLTATEEVVSCTQLINDAADRTRPHIIPLDDGKKMLTFIADSIDRAEYNGATLYYSIFDGTYWSTPKAVADDGTPDSIHTLKKIGDKVIIAWTDVKDAFAGVETSREKLSSIGISCAIYDTKTNKMGKEISIVHDRYLTLNPQIDVDGDMLYISYVKLDVSKLGNNNSDLLQLEKSFSNIAYVKYDMSTGESYDETIIPIPHKTISSPIALDYNSATININNESYLISSYTIDEDEDLQTGDDRELYLQIQNLTTGQAYFPIQITNDSISNSLPKLTSINGELYLTWLDNGYMFKIMNLSDMLSSMFNADSNGDMTDLINADTVNSAYKNGEMTADNKNADWYKKTASELGMSDDVYENSIYEALYNGTFNVTSANFQGNDDLCTSIGNYIVTSNGEDIYIYYTELSQDSTKNGTEIYGVRYQRGTDNGYWKFGNSVQITDFGMVIDELDLYMTDDNKISAVSNYYKQWIDENDADSPMKYSANTLVTIDFEPVSSLEIKGNNIILPSKIYPNYSEDITFTIANTGLLDAKGYDLKVTDKNGNTLYEDSSDNIIESGNSINVSVPWTIPSNLENEEVTVTVTERGIENAKPVSATKAIPYDTRLDVSSFEIKHDDNDYYASATVTNNGSKPSDEINVTLNNTADKTFGTTSLPQLASGESKDITVPFEIDKADFNNLGYIDFKLSAVSGENTSNAYTMFISHKPLIAEINDGAENVSLNGKNDTTTLQTKAFPWNNYAGEVKYYSTDNSIAVVTDDGEVIPLSNGNAKIYAYYPKYRIDDSIDVQVTGIESDEPTPTPIPTSKPSSSGGGSSAKYGISSANKTYDNGSMNISKKNAALGENVTVNTKPNDGYEVDTVTVTDSKGNVIEVTKTADNEFSFVMPGSQVSVDVTFKEINDSPQKTPTPSSKDDWWFDDVAENEWYYAPIKSAYDNGLMSGVSDTEFAPDTDITRGMFITVLHRIDGETKSDVDYTFTDVNENDYFSNAVAWGSENNIISGYSDTEFAPNDNITREQMVSILKRFAEYKQIDTSISDTLDSYSDTEYISDYAVSAFQWACGNEIISGFTDNTLRPRANTTRAQAAAVFNKIYSIK</sequence>
<feature type="signal peptide" evidence="5">
    <location>
        <begin position="1"/>
        <end position="24"/>
    </location>
</feature>
<dbReference type="InterPro" id="IPR003644">
    <property type="entry name" value="Calx_beta"/>
</dbReference>
<evidence type="ECO:0000256" key="3">
    <source>
        <dbReference type="ARBA" id="ARBA00022837"/>
    </source>
</evidence>
<dbReference type="Pfam" id="PF03160">
    <property type="entry name" value="Calx-beta"/>
    <property type="match status" value="3"/>
</dbReference>
<dbReference type="InterPro" id="IPR013783">
    <property type="entry name" value="Ig-like_fold"/>
</dbReference>
<reference evidence="7 8" key="1">
    <citation type="submission" date="2021-10" db="EMBL/GenBank/DDBJ databases">
        <title>Anaerobic single-cell dispensing facilitates the cultivation of human gut bacteria.</title>
        <authorList>
            <person name="Afrizal A."/>
        </authorList>
    </citation>
    <scope>NUCLEOTIDE SEQUENCE [LARGE SCALE GENOMIC DNA]</scope>
    <source>
        <strain evidence="7 8">CLA-AA-H232</strain>
    </source>
</reference>
<dbReference type="InterPro" id="IPR038081">
    <property type="entry name" value="CalX-like_sf"/>
</dbReference>
<keyword evidence="2" id="KW-0677">Repeat</keyword>
<dbReference type="InterPro" id="IPR008964">
    <property type="entry name" value="Invasin/intimin_cell_adhesion"/>
</dbReference>
<dbReference type="RefSeq" id="WP_308456340.1">
    <property type="nucleotide sequence ID" value="NZ_JAJEQM010000007.1"/>
</dbReference>
<evidence type="ECO:0000313" key="7">
    <source>
        <dbReference type="EMBL" id="MCC2210494.1"/>
    </source>
</evidence>
<keyword evidence="3" id="KW-0106">Calcium</keyword>
<feature type="region of interest" description="Disordered" evidence="4">
    <location>
        <begin position="2314"/>
        <end position="2340"/>
    </location>
</feature>
<dbReference type="GO" id="GO:0007154">
    <property type="term" value="P:cell communication"/>
    <property type="evidence" value="ECO:0007669"/>
    <property type="project" value="InterPro"/>
</dbReference>
<keyword evidence="8" id="KW-1185">Reference proteome</keyword>
<feature type="chain" id="PRO_5042127698" evidence="5">
    <location>
        <begin position="25"/>
        <end position="2617"/>
    </location>
</feature>
<comment type="caution">
    <text evidence="7">The sequence shown here is derived from an EMBL/GenBank/DDBJ whole genome shotgun (WGS) entry which is preliminary data.</text>
</comment>
<feature type="domain" description="SLH" evidence="6">
    <location>
        <begin position="2435"/>
        <end position="2494"/>
    </location>
</feature>
<evidence type="ECO:0000256" key="4">
    <source>
        <dbReference type="SAM" id="MobiDB-lite"/>
    </source>
</evidence>
<dbReference type="Gene3D" id="2.60.40.2030">
    <property type="match status" value="2"/>
</dbReference>
<dbReference type="InterPro" id="IPR001119">
    <property type="entry name" value="SLH_dom"/>
</dbReference>
<protein>
    <submittedName>
        <fullName evidence="7">S-layer homology domain-containing protein</fullName>
    </submittedName>
</protein>
<feature type="domain" description="SLH" evidence="6">
    <location>
        <begin position="2561"/>
        <end position="2617"/>
    </location>
</feature>
<dbReference type="Gene3D" id="2.60.40.1080">
    <property type="match status" value="1"/>
</dbReference>
<dbReference type="InterPro" id="IPR044060">
    <property type="entry name" value="Bacterial_rp_domain"/>
</dbReference>
<dbReference type="SUPFAM" id="SSF141072">
    <property type="entry name" value="CalX-like"/>
    <property type="match status" value="3"/>
</dbReference>
<evidence type="ECO:0000259" key="6">
    <source>
        <dbReference type="PROSITE" id="PS51272"/>
    </source>
</evidence>
<dbReference type="PROSITE" id="PS51272">
    <property type="entry name" value="SLH"/>
    <property type="match status" value="3"/>
</dbReference>
<dbReference type="Pfam" id="PF00395">
    <property type="entry name" value="SLH"/>
    <property type="match status" value="3"/>
</dbReference>
<dbReference type="GO" id="GO:0016020">
    <property type="term" value="C:membrane"/>
    <property type="evidence" value="ECO:0007669"/>
    <property type="project" value="InterPro"/>
</dbReference>
<evidence type="ECO:0000256" key="1">
    <source>
        <dbReference type="ARBA" id="ARBA00022729"/>
    </source>
</evidence>
<accession>A0AAE3DYL5</accession>
<dbReference type="Proteomes" id="UP001198242">
    <property type="component" value="Unassembled WGS sequence"/>
</dbReference>
<feature type="domain" description="SLH" evidence="6">
    <location>
        <begin position="2495"/>
        <end position="2558"/>
    </location>
</feature>
<organism evidence="7 8">
    <name type="scientific">Hominilimicola fabiformis</name>
    <dbReference type="NCBI Taxonomy" id="2885356"/>
    <lineage>
        <taxon>Bacteria</taxon>
        <taxon>Bacillati</taxon>
        <taxon>Bacillota</taxon>
        <taxon>Clostridia</taxon>
        <taxon>Eubacteriales</taxon>
        <taxon>Oscillospiraceae</taxon>
        <taxon>Hominilimicola</taxon>
    </lineage>
</organism>
<evidence type="ECO:0000256" key="2">
    <source>
        <dbReference type="ARBA" id="ARBA00022737"/>
    </source>
</evidence>
<dbReference type="Pfam" id="PF18998">
    <property type="entry name" value="Flg_new_2"/>
    <property type="match status" value="1"/>
</dbReference>
<evidence type="ECO:0000313" key="8">
    <source>
        <dbReference type="Proteomes" id="UP001198242"/>
    </source>
</evidence>
<evidence type="ECO:0000256" key="5">
    <source>
        <dbReference type="SAM" id="SignalP"/>
    </source>
</evidence>
<name>A0AAE3DYL5_9FIRM</name>
<dbReference type="Gene3D" id="2.60.40.10">
    <property type="entry name" value="Immunoglobulins"/>
    <property type="match status" value="1"/>
</dbReference>